<evidence type="ECO:0000256" key="2">
    <source>
        <dbReference type="ARBA" id="ARBA00006236"/>
    </source>
</evidence>
<proteinExistence type="inferred from homology"/>
<comment type="subcellular location">
    <subcellularLocation>
        <location evidence="1">Cell membrane</location>
        <topology evidence="1">Multi-pass membrane protein</topology>
    </subcellularLocation>
</comment>
<dbReference type="InterPro" id="IPR036259">
    <property type="entry name" value="MFS_trans_sf"/>
</dbReference>
<sequence>MTETAGRRLGVRLTGALGYLSMAGSLSTDLYLPAFPDIADDLGAPASVVQLTLTAFLIGSALGQLAIGSVSDVFGRRRTLIVALAVFTACCFLAVASPVIGMLIVVRGVQGFAGAAGSVLARAVVADLSAPKEAVRAFSRLWIMTALGPAVASPLGALLTQLGGWRTALLGLAVLATGMLLTAILAIPESLPPERRHPATPHAIGRAMGRLLRDRRFAGWAVAFGISYAGLMSYIGSSSFIVQDVLGVTPLGYGFTFTATSVAVMLGAWLSGRLAPRWTPAGALRFGQLLALGAAVIAAILALTHTLTLVGYVPLVVAFCIGCGTMMSTASALAVGAAGATAGTGSALIGFIQFVLGAIASPLGGIAGTGTALPATVLMTLCPVIGLVAASIAGRAPARPVR</sequence>
<evidence type="ECO:0000256" key="3">
    <source>
        <dbReference type="ARBA" id="ARBA00022448"/>
    </source>
</evidence>
<dbReference type="Proteomes" id="UP001054811">
    <property type="component" value="Chromosome"/>
</dbReference>
<feature type="transmembrane region" description="Helical" evidence="8">
    <location>
        <begin position="48"/>
        <end position="68"/>
    </location>
</feature>
<evidence type="ECO:0000256" key="5">
    <source>
        <dbReference type="ARBA" id="ARBA00022692"/>
    </source>
</evidence>
<keyword evidence="4" id="KW-1003">Cell membrane</keyword>
<dbReference type="PANTHER" id="PTHR23502">
    <property type="entry name" value="MAJOR FACILITATOR SUPERFAMILY"/>
    <property type="match status" value="1"/>
</dbReference>
<feature type="transmembrane region" description="Helical" evidence="8">
    <location>
        <begin position="217"/>
        <end position="236"/>
    </location>
</feature>
<feature type="transmembrane region" description="Helical" evidence="8">
    <location>
        <begin position="168"/>
        <end position="187"/>
    </location>
</feature>
<feature type="transmembrane region" description="Helical" evidence="8">
    <location>
        <begin position="141"/>
        <end position="162"/>
    </location>
</feature>
<name>A0ABY5NN05_9MICO</name>
<organism evidence="10 11">
    <name type="scientific">Microbacterium elymi</name>
    <dbReference type="NCBI Taxonomy" id="2909587"/>
    <lineage>
        <taxon>Bacteria</taxon>
        <taxon>Bacillati</taxon>
        <taxon>Actinomycetota</taxon>
        <taxon>Actinomycetes</taxon>
        <taxon>Micrococcales</taxon>
        <taxon>Microbacteriaceae</taxon>
        <taxon>Microbacterium</taxon>
    </lineage>
</organism>
<dbReference type="NCBIfam" id="TIGR00710">
    <property type="entry name" value="efflux_Bcr_CflA"/>
    <property type="match status" value="1"/>
</dbReference>
<keyword evidence="5 8" id="KW-0812">Transmembrane</keyword>
<feature type="transmembrane region" description="Helical" evidence="8">
    <location>
        <begin position="251"/>
        <end position="270"/>
    </location>
</feature>
<dbReference type="CDD" id="cd17320">
    <property type="entry name" value="MFS_MdfA_MDR_like"/>
    <property type="match status" value="1"/>
</dbReference>
<dbReference type="Gene3D" id="1.20.1720.10">
    <property type="entry name" value="Multidrug resistance protein D"/>
    <property type="match status" value="1"/>
</dbReference>
<protein>
    <submittedName>
        <fullName evidence="10">Multidrug effflux MFS transporter</fullName>
    </submittedName>
</protein>
<feature type="transmembrane region" description="Helical" evidence="8">
    <location>
        <begin position="9"/>
        <end position="28"/>
    </location>
</feature>
<dbReference type="InterPro" id="IPR020846">
    <property type="entry name" value="MFS_dom"/>
</dbReference>
<keyword evidence="6 8" id="KW-1133">Transmembrane helix</keyword>
<feature type="transmembrane region" description="Helical" evidence="8">
    <location>
        <begin position="282"/>
        <end position="303"/>
    </location>
</feature>
<reference evidence="10" key="1">
    <citation type="submission" date="2022-01" db="EMBL/GenBank/DDBJ databases">
        <title>Microbacterium eymi and Microbacterium rhizovicinus sp. nov., isolated from the rhizospheric soil of Elymus tsukushiensis, a plant native to the Dokdo Islands, Republic of Korea.</title>
        <authorList>
            <person name="Hwang Y.J."/>
        </authorList>
    </citation>
    <scope>NUCLEOTIDE SEQUENCE</scope>
    <source>
        <strain evidence="10">KUDC0405</strain>
    </source>
</reference>
<evidence type="ECO:0000256" key="4">
    <source>
        <dbReference type="ARBA" id="ARBA00022475"/>
    </source>
</evidence>
<evidence type="ECO:0000313" key="11">
    <source>
        <dbReference type="Proteomes" id="UP001054811"/>
    </source>
</evidence>
<accession>A0ABY5NN05</accession>
<evidence type="ECO:0000259" key="9">
    <source>
        <dbReference type="PROSITE" id="PS50850"/>
    </source>
</evidence>
<dbReference type="InterPro" id="IPR004812">
    <property type="entry name" value="Efflux_drug-R_Bcr/CmlA"/>
</dbReference>
<feature type="transmembrane region" description="Helical" evidence="8">
    <location>
        <begin position="80"/>
        <end position="105"/>
    </location>
</feature>
<dbReference type="PANTHER" id="PTHR23502:SF132">
    <property type="entry name" value="POLYAMINE TRANSPORTER 2-RELATED"/>
    <property type="match status" value="1"/>
</dbReference>
<keyword evidence="3" id="KW-0813">Transport</keyword>
<comment type="similarity">
    <text evidence="2">Belongs to the major facilitator superfamily. Bcr/CmlA family.</text>
</comment>
<feature type="transmembrane region" description="Helical" evidence="8">
    <location>
        <begin position="373"/>
        <end position="393"/>
    </location>
</feature>
<evidence type="ECO:0000256" key="1">
    <source>
        <dbReference type="ARBA" id="ARBA00004651"/>
    </source>
</evidence>
<evidence type="ECO:0000256" key="8">
    <source>
        <dbReference type="SAM" id="Phobius"/>
    </source>
</evidence>
<feature type="domain" description="Major facilitator superfamily (MFS) profile" evidence="9">
    <location>
        <begin position="13"/>
        <end position="398"/>
    </location>
</feature>
<keyword evidence="11" id="KW-1185">Reference proteome</keyword>
<keyword evidence="7 8" id="KW-0472">Membrane</keyword>
<dbReference type="Pfam" id="PF07690">
    <property type="entry name" value="MFS_1"/>
    <property type="match status" value="1"/>
</dbReference>
<evidence type="ECO:0000256" key="6">
    <source>
        <dbReference type="ARBA" id="ARBA00022989"/>
    </source>
</evidence>
<feature type="transmembrane region" description="Helical" evidence="8">
    <location>
        <begin position="111"/>
        <end position="129"/>
    </location>
</feature>
<feature type="transmembrane region" description="Helical" evidence="8">
    <location>
        <begin position="309"/>
        <end position="335"/>
    </location>
</feature>
<feature type="transmembrane region" description="Helical" evidence="8">
    <location>
        <begin position="347"/>
        <end position="367"/>
    </location>
</feature>
<dbReference type="EMBL" id="CP091139">
    <property type="protein sequence ID" value="UUT36573.1"/>
    <property type="molecule type" value="Genomic_DNA"/>
</dbReference>
<evidence type="ECO:0000256" key="7">
    <source>
        <dbReference type="ARBA" id="ARBA00023136"/>
    </source>
</evidence>
<dbReference type="SUPFAM" id="SSF103473">
    <property type="entry name" value="MFS general substrate transporter"/>
    <property type="match status" value="1"/>
</dbReference>
<dbReference type="InterPro" id="IPR011701">
    <property type="entry name" value="MFS"/>
</dbReference>
<gene>
    <name evidence="10" type="ORF">L2X98_24515</name>
</gene>
<dbReference type="PROSITE" id="PS50850">
    <property type="entry name" value="MFS"/>
    <property type="match status" value="1"/>
</dbReference>
<evidence type="ECO:0000313" key="10">
    <source>
        <dbReference type="EMBL" id="UUT36573.1"/>
    </source>
</evidence>